<evidence type="ECO:0000256" key="1">
    <source>
        <dbReference type="SAM" id="MobiDB-lite"/>
    </source>
</evidence>
<sequence length="73" mass="7853">MNIVMLPQGYTILLGKNRKQPLASQPSIPIPAPEITAAVSNSVPSSVPSVAPLSLTNRPKVKQQQRISYKNTS</sequence>
<dbReference type="EMBL" id="BMAW01097290">
    <property type="protein sequence ID" value="GFS78970.1"/>
    <property type="molecule type" value="Genomic_DNA"/>
</dbReference>
<evidence type="ECO:0000313" key="3">
    <source>
        <dbReference type="Proteomes" id="UP000887013"/>
    </source>
</evidence>
<dbReference type="Proteomes" id="UP000887013">
    <property type="component" value="Unassembled WGS sequence"/>
</dbReference>
<dbReference type="AlphaFoldDB" id="A0A8X6MUT7"/>
<reference evidence="2" key="1">
    <citation type="submission" date="2020-08" db="EMBL/GenBank/DDBJ databases">
        <title>Multicomponent nature underlies the extraordinary mechanical properties of spider dragline silk.</title>
        <authorList>
            <person name="Kono N."/>
            <person name="Nakamura H."/>
            <person name="Mori M."/>
            <person name="Yoshida Y."/>
            <person name="Ohtoshi R."/>
            <person name="Malay A.D."/>
            <person name="Moran D.A.P."/>
            <person name="Tomita M."/>
            <person name="Numata K."/>
            <person name="Arakawa K."/>
        </authorList>
    </citation>
    <scope>NUCLEOTIDE SEQUENCE</scope>
</reference>
<accession>A0A8X6MUT7</accession>
<feature type="region of interest" description="Disordered" evidence="1">
    <location>
        <begin position="48"/>
        <end position="73"/>
    </location>
</feature>
<protein>
    <submittedName>
        <fullName evidence="2">Uncharacterized protein</fullName>
    </submittedName>
</protein>
<organism evidence="2 3">
    <name type="scientific">Nephila pilipes</name>
    <name type="common">Giant wood spider</name>
    <name type="synonym">Nephila maculata</name>
    <dbReference type="NCBI Taxonomy" id="299642"/>
    <lineage>
        <taxon>Eukaryota</taxon>
        <taxon>Metazoa</taxon>
        <taxon>Ecdysozoa</taxon>
        <taxon>Arthropoda</taxon>
        <taxon>Chelicerata</taxon>
        <taxon>Arachnida</taxon>
        <taxon>Araneae</taxon>
        <taxon>Araneomorphae</taxon>
        <taxon>Entelegynae</taxon>
        <taxon>Araneoidea</taxon>
        <taxon>Nephilidae</taxon>
        <taxon>Nephila</taxon>
    </lineage>
</organism>
<name>A0A8X6MUT7_NEPPI</name>
<proteinExistence type="predicted"/>
<feature type="compositionally biased region" description="Polar residues" evidence="1">
    <location>
        <begin position="62"/>
        <end position="73"/>
    </location>
</feature>
<evidence type="ECO:0000313" key="2">
    <source>
        <dbReference type="EMBL" id="GFS78970.1"/>
    </source>
</evidence>
<keyword evidence="3" id="KW-1185">Reference proteome</keyword>
<gene>
    <name evidence="2" type="ORF">NPIL_66921</name>
</gene>
<comment type="caution">
    <text evidence="2">The sequence shown here is derived from an EMBL/GenBank/DDBJ whole genome shotgun (WGS) entry which is preliminary data.</text>
</comment>